<evidence type="ECO:0000256" key="1">
    <source>
        <dbReference type="ARBA" id="ARBA00004123"/>
    </source>
</evidence>
<dbReference type="CDD" id="cd08033">
    <property type="entry name" value="LARP_6"/>
    <property type="match status" value="1"/>
</dbReference>
<feature type="domain" description="HTH La-type RNA-binding" evidence="6">
    <location>
        <begin position="60"/>
        <end position="151"/>
    </location>
</feature>
<name>A0A8C9TYE8_SCLFO</name>
<dbReference type="SMART" id="SM00715">
    <property type="entry name" value="LA"/>
    <property type="match status" value="1"/>
</dbReference>
<evidence type="ECO:0000256" key="2">
    <source>
        <dbReference type="ARBA" id="ARBA00022884"/>
    </source>
</evidence>
<dbReference type="PROSITE" id="PS51938">
    <property type="entry name" value="SUZ_C"/>
    <property type="match status" value="1"/>
</dbReference>
<keyword evidence="9" id="KW-1185">Reference proteome</keyword>
<evidence type="ECO:0000259" key="7">
    <source>
        <dbReference type="PROSITE" id="PS51938"/>
    </source>
</evidence>
<feature type="domain" description="SUZ-C" evidence="7">
    <location>
        <begin position="412"/>
        <end position="467"/>
    </location>
</feature>
<dbReference type="FunFam" id="1.10.10.10:FF:000158">
    <property type="entry name" value="La ribonucleoprotein domain family member 7"/>
    <property type="match status" value="1"/>
</dbReference>
<organism evidence="8 9">
    <name type="scientific">Scleropages formosus</name>
    <name type="common">Asian bonytongue</name>
    <name type="synonym">Osteoglossum formosum</name>
    <dbReference type="NCBI Taxonomy" id="113540"/>
    <lineage>
        <taxon>Eukaryota</taxon>
        <taxon>Metazoa</taxon>
        <taxon>Chordata</taxon>
        <taxon>Craniata</taxon>
        <taxon>Vertebrata</taxon>
        <taxon>Euteleostomi</taxon>
        <taxon>Actinopterygii</taxon>
        <taxon>Neopterygii</taxon>
        <taxon>Teleostei</taxon>
        <taxon>Osteoglossocephala</taxon>
        <taxon>Osteoglossomorpha</taxon>
        <taxon>Osteoglossiformes</taxon>
        <taxon>Osteoglossidae</taxon>
        <taxon>Scleropages</taxon>
    </lineage>
</organism>
<dbReference type="GO" id="GO:0006396">
    <property type="term" value="P:RNA processing"/>
    <property type="evidence" value="ECO:0007669"/>
    <property type="project" value="InterPro"/>
</dbReference>
<dbReference type="InterPro" id="IPR036390">
    <property type="entry name" value="WH_DNA-bd_sf"/>
</dbReference>
<accession>A0A8C9TYE8</accession>
<gene>
    <name evidence="8" type="primary">larp6b</name>
</gene>
<dbReference type="PANTHER" id="PTHR22792:SF61">
    <property type="entry name" value="LA RIBONUCLEOPROTEIN DOMAIN FAMILY MEMBER 6"/>
    <property type="match status" value="1"/>
</dbReference>
<dbReference type="InterPro" id="IPR045180">
    <property type="entry name" value="La_dom_prot"/>
</dbReference>
<dbReference type="PRINTS" id="PR00302">
    <property type="entry name" value="LUPUSLA"/>
</dbReference>
<keyword evidence="2 4" id="KW-0694">RNA-binding</keyword>
<protein>
    <submittedName>
        <fullName evidence="8">La ribonucleoprotein 6, translational regulator b</fullName>
    </submittedName>
</protein>
<dbReference type="GO" id="GO:1990904">
    <property type="term" value="C:ribonucleoprotein complex"/>
    <property type="evidence" value="ECO:0007669"/>
    <property type="project" value="InterPro"/>
</dbReference>
<dbReference type="Gene3D" id="1.10.10.10">
    <property type="entry name" value="Winged helix-like DNA-binding domain superfamily/Winged helix DNA-binding domain"/>
    <property type="match status" value="1"/>
</dbReference>
<dbReference type="InterPro" id="IPR024642">
    <property type="entry name" value="SUZ-C"/>
</dbReference>
<dbReference type="GO" id="GO:0003729">
    <property type="term" value="F:mRNA binding"/>
    <property type="evidence" value="ECO:0007669"/>
    <property type="project" value="TreeGrafter"/>
</dbReference>
<evidence type="ECO:0000313" key="9">
    <source>
        <dbReference type="Proteomes" id="UP000694397"/>
    </source>
</evidence>
<proteinExistence type="predicted"/>
<comment type="subcellular location">
    <subcellularLocation>
        <location evidence="1">Nucleus</location>
    </subcellularLocation>
</comment>
<dbReference type="GO" id="GO:0005634">
    <property type="term" value="C:nucleus"/>
    <property type="evidence" value="ECO:0007669"/>
    <property type="project" value="UniProtKB-SubCell"/>
</dbReference>
<feature type="region of interest" description="Disordered" evidence="5">
    <location>
        <begin position="281"/>
        <end position="303"/>
    </location>
</feature>
<evidence type="ECO:0000313" key="8">
    <source>
        <dbReference type="Ensembl" id="ENSSFOP00015058904.1"/>
    </source>
</evidence>
<dbReference type="PROSITE" id="PS50961">
    <property type="entry name" value="HTH_LA"/>
    <property type="match status" value="1"/>
</dbReference>
<dbReference type="SUPFAM" id="SSF46785">
    <property type="entry name" value="Winged helix' DNA-binding domain"/>
    <property type="match status" value="1"/>
</dbReference>
<dbReference type="Ensembl" id="ENSSFOT00015039563.1">
    <property type="protein sequence ID" value="ENSSFOP00015058904.1"/>
    <property type="gene ID" value="ENSSFOG00015030911.1"/>
</dbReference>
<dbReference type="OrthoDB" id="435402at2759"/>
<evidence type="ECO:0000256" key="3">
    <source>
        <dbReference type="ARBA" id="ARBA00023242"/>
    </source>
</evidence>
<sequence>MSSPLAELLRAGLSFSEDCSVPRMVASSPNEDGLYDSLDGSSTELTDVFEEDFFEGEPWSPPEAELCRRVCIQLERYFSDESLAEDAFLLKHVQKNRMGYVSLKLLTSFKKVRELTRDWRTTLVAARSSSLLQVNEEGTKVRRREPLPEWLLCVPTSKLLLAWNLLGDPGAEERATLGLEPLESQALMEKAMRLFGSYGAIASLRVLRPGKELPAELRRYAKRHGELGRRVCAVIEFEYLEGARRAYEALRGAVAERGVRVALLGSRGSRKLSLSQDECRNLAEDGEGDGERGAPRRSARKAKHPLFSLEDSALCSSSESDFTPASPKPVRRVTRPQSLYGSPLAIPHPSSFYGDPFSNPLASPLGSPLMPRRLFVGGTPSPLAAPELCSSLGPSGRGSSCCEGECSQDGRGSGSPWVQRRQSAAHGSYLESVAPAGAVSPRKPCVAVKVLRQPLGPDGSRGFYNCLGRGKLQLRQ</sequence>
<evidence type="ECO:0000256" key="5">
    <source>
        <dbReference type="SAM" id="MobiDB-lite"/>
    </source>
</evidence>
<reference evidence="8" key="3">
    <citation type="submission" date="2025-09" db="UniProtKB">
        <authorList>
            <consortium name="Ensembl"/>
        </authorList>
    </citation>
    <scope>IDENTIFICATION</scope>
</reference>
<keyword evidence="3" id="KW-0539">Nucleus</keyword>
<evidence type="ECO:0000259" key="6">
    <source>
        <dbReference type="PROSITE" id="PS50961"/>
    </source>
</evidence>
<dbReference type="AlphaFoldDB" id="A0A8C9TYE8"/>
<dbReference type="PANTHER" id="PTHR22792">
    <property type="entry name" value="LUPUS LA PROTEIN-RELATED"/>
    <property type="match status" value="1"/>
</dbReference>
<dbReference type="Proteomes" id="UP000694397">
    <property type="component" value="Chromosome 25"/>
</dbReference>
<dbReference type="GeneTree" id="ENSGT00940000165636"/>
<reference evidence="8" key="2">
    <citation type="submission" date="2025-08" db="UniProtKB">
        <authorList>
            <consortium name="Ensembl"/>
        </authorList>
    </citation>
    <scope>IDENTIFICATION</scope>
</reference>
<dbReference type="Pfam" id="PF12901">
    <property type="entry name" value="SUZ-C"/>
    <property type="match status" value="1"/>
</dbReference>
<reference evidence="8 9" key="1">
    <citation type="submission" date="2019-04" db="EMBL/GenBank/DDBJ databases">
        <authorList>
            <consortium name="Wellcome Sanger Institute Data Sharing"/>
        </authorList>
    </citation>
    <scope>NUCLEOTIDE SEQUENCE [LARGE SCALE GENOMIC DNA]</scope>
</reference>
<feature type="compositionally biased region" description="Basic and acidic residues" evidence="5">
    <location>
        <begin position="281"/>
        <end position="294"/>
    </location>
</feature>
<evidence type="ECO:0000256" key="4">
    <source>
        <dbReference type="PROSITE-ProRule" id="PRU00332"/>
    </source>
</evidence>
<dbReference type="InterPro" id="IPR036388">
    <property type="entry name" value="WH-like_DNA-bd_sf"/>
</dbReference>
<dbReference type="InterPro" id="IPR002344">
    <property type="entry name" value="Lupus_La"/>
</dbReference>
<feature type="region of interest" description="Disordered" evidence="5">
    <location>
        <begin position="401"/>
        <end position="420"/>
    </location>
</feature>
<dbReference type="InterPro" id="IPR006630">
    <property type="entry name" value="La_HTH"/>
</dbReference>
<dbReference type="Pfam" id="PF05383">
    <property type="entry name" value="La"/>
    <property type="match status" value="1"/>
</dbReference>